<evidence type="ECO:0000313" key="2">
    <source>
        <dbReference type="RefSeq" id="XP_059604066.1"/>
    </source>
</evidence>
<sequence length="314" mass="34971">MGGEDIAAAVGQSHNRRLEVETGKAGATTTASSRGTEVLARDAGGGKKAGETAKQRKDAEPKRGVGWFSWRKASENDDLTLKRVVKVDRGGDDVGEWMRARISSEIMEEGDEMGWDGMGWGGRMRGREYERELGIITVVGRERMGWGWDGIDGPVVDVSQSSSRQVEVEMAERRRRITYSLDRRGAGGYLVRRNGLRQQPCGHETLAEATTAKDTPSPLPSPHHSYMVMAPYSRTHQSFMLLRVDSNVNAIRLLITIARQQFALGSTSIARRLRTSSFLDFEDMDRDGRVKAGVMWYFPHCRNVPPLCNNSLQI</sequence>
<reference evidence="2" key="2">
    <citation type="submission" date="2025-08" db="UniProtKB">
        <authorList>
            <consortium name="RefSeq"/>
        </authorList>
    </citation>
    <scope>IDENTIFICATION</scope>
</reference>
<protein>
    <submittedName>
        <fullName evidence="2">Uncharacterized protein</fullName>
    </submittedName>
</protein>
<dbReference type="RefSeq" id="XP_059604066.1">
    <property type="nucleotide sequence ID" value="XM_059749088.1"/>
</dbReference>
<reference evidence="2" key="1">
    <citation type="submission" date="2025-02" db="EMBL/GenBank/DDBJ databases">
        <authorList>
            <consortium name="NCBI Genome Project"/>
        </authorList>
    </citation>
    <scope>NUCLEOTIDE SEQUENCE</scope>
</reference>
<accession>A0AAJ8BX83</accession>
<organism evidence="2">
    <name type="scientific">Aspergillus niger</name>
    <dbReference type="NCBI Taxonomy" id="5061"/>
    <lineage>
        <taxon>Eukaryota</taxon>
        <taxon>Fungi</taxon>
        <taxon>Dikarya</taxon>
        <taxon>Ascomycota</taxon>
        <taxon>Pezizomycotina</taxon>
        <taxon>Eurotiomycetes</taxon>
        <taxon>Eurotiomycetidae</taxon>
        <taxon>Eurotiales</taxon>
        <taxon>Aspergillaceae</taxon>
        <taxon>Aspergillus</taxon>
        <taxon>Aspergillus subgen. Circumdati</taxon>
    </lineage>
</organism>
<feature type="region of interest" description="Disordered" evidence="1">
    <location>
        <begin position="1"/>
        <end position="62"/>
    </location>
</feature>
<feature type="compositionally biased region" description="Basic and acidic residues" evidence="1">
    <location>
        <begin position="44"/>
        <end position="62"/>
    </location>
</feature>
<dbReference type="KEGG" id="ang:An08g05830"/>
<dbReference type="GeneID" id="84591696"/>
<dbReference type="VEuPathDB" id="FungiDB:An08g05830"/>
<feature type="compositionally biased region" description="Low complexity" evidence="1">
    <location>
        <begin position="23"/>
        <end position="36"/>
    </location>
</feature>
<dbReference type="AlphaFoldDB" id="A0AAJ8BX83"/>
<gene>
    <name evidence="2" type="ORF">An08g05830</name>
</gene>
<name>A0AAJ8BX83_ASPNG</name>
<proteinExistence type="predicted"/>
<evidence type="ECO:0000256" key="1">
    <source>
        <dbReference type="SAM" id="MobiDB-lite"/>
    </source>
</evidence>